<reference evidence="1" key="1">
    <citation type="submission" date="2022-11" db="EMBL/GenBank/DDBJ databases">
        <title>Centuries of genome instability and evolution in soft-shell clam transmissible cancer (bioRxiv).</title>
        <authorList>
            <person name="Hart S.F.M."/>
            <person name="Yonemitsu M.A."/>
            <person name="Giersch R.M."/>
            <person name="Beal B.F."/>
            <person name="Arriagada G."/>
            <person name="Davis B.W."/>
            <person name="Ostrander E.A."/>
            <person name="Goff S.P."/>
            <person name="Metzger M.J."/>
        </authorList>
    </citation>
    <scope>NUCLEOTIDE SEQUENCE</scope>
    <source>
        <strain evidence="1">MELC-2E11</strain>
        <tissue evidence="1">Siphon/mantle</tissue>
    </source>
</reference>
<organism evidence="1 2">
    <name type="scientific">Mya arenaria</name>
    <name type="common">Soft-shell clam</name>
    <dbReference type="NCBI Taxonomy" id="6604"/>
    <lineage>
        <taxon>Eukaryota</taxon>
        <taxon>Metazoa</taxon>
        <taxon>Spiralia</taxon>
        <taxon>Lophotrochozoa</taxon>
        <taxon>Mollusca</taxon>
        <taxon>Bivalvia</taxon>
        <taxon>Autobranchia</taxon>
        <taxon>Heteroconchia</taxon>
        <taxon>Euheterodonta</taxon>
        <taxon>Imparidentia</taxon>
        <taxon>Neoheterodontei</taxon>
        <taxon>Myida</taxon>
        <taxon>Myoidea</taxon>
        <taxon>Myidae</taxon>
        <taxon>Mya</taxon>
    </lineage>
</organism>
<name>A0ABY7EIU4_MYAAR</name>
<keyword evidence="2" id="KW-1185">Reference proteome</keyword>
<gene>
    <name evidence="1" type="ORF">MAR_034981</name>
</gene>
<dbReference type="Proteomes" id="UP001164746">
    <property type="component" value="Chromosome 7"/>
</dbReference>
<evidence type="ECO:0000313" key="1">
    <source>
        <dbReference type="EMBL" id="WAR09905.1"/>
    </source>
</evidence>
<sequence length="213" mass="24400">MTQMISDFTYCTEHSGSLIDIFLVSNPLLVTISGVGEPFLDQNMHYHCRIYCCFKFSKPSHSTFKRRIWQYGQGNFDLLTEEMFLNSTGTLFGNLILNGCTTLLGSTYSKGKELLTKRNGQIYIESGLATNTKARSNPIEKLAERLRIDNLSSSIFWKFIKQFTRSSASNQNIPILNTTINFILSILTRPIFLILFSSRKQNLMTLTKFYQNI</sequence>
<proteinExistence type="predicted"/>
<evidence type="ECO:0000313" key="2">
    <source>
        <dbReference type="Proteomes" id="UP001164746"/>
    </source>
</evidence>
<protein>
    <submittedName>
        <fullName evidence="1">Uncharacterized protein</fullName>
    </submittedName>
</protein>
<dbReference type="EMBL" id="CP111018">
    <property type="protein sequence ID" value="WAR09905.1"/>
    <property type="molecule type" value="Genomic_DNA"/>
</dbReference>
<accession>A0ABY7EIU4</accession>
<feature type="non-terminal residue" evidence="1">
    <location>
        <position position="1"/>
    </location>
</feature>